<name>A0A853FFE7_9BURK</name>
<evidence type="ECO:0000256" key="7">
    <source>
        <dbReference type="ARBA" id="ARBA00023136"/>
    </source>
</evidence>
<evidence type="ECO:0000256" key="4">
    <source>
        <dbReference type="ARBA" id="ARBA00022519"/>
    </source>
</evidence>
<dbReference type="GO" id="GO:0055085">
    <property type="term" value="P:transmembrane transport"/>
    <property type="evidence" value="ECO:0007669"/>
    <property type="project" value="InterPro"/>
</dbReference>
<evidence type="ECO:0000256" key="3">
    <source>
        <dbReference type="ARBA" id="ARBA00022475"/>
    </source>
</evidence>
<dbReference type="PROSITE" id="PS50928">
    <property type="entry name" value="ABC_TM1"/>
    <property type="match status" value="1"/>
</dbReference>
<feature type="transmembrane region" description="Helical" evidence="8">
    <location>
        <begin position="231"/>
        <end position="258"/>
    </location>
</feature>
<dbReference type="InterPro" id="IPR000515">
    <property type="entry name" value="MetI-like"/>
</dbReference>
<evidence type="ECO:0000256" key="6">
    <source>
        <dbReference type="ARBA" id="ARBA00022989"/>
    </source>
</evidence>
<dbReference type="Gene3D" id="1.10.3720.10">
    <property type="entry name" value="MetI-like"/>
    <property type="match status" value="1"/>
</dbReference>
<feature type="domain" description="ABC transmembrane type-1" evidence="9">
    <location>
        <begin position="61"/>
        <end position="252"/>
    </location>
</feature>
<dbReference type="EMBL" id="JACCEW010000003">
    <property type="protein sequence ID" value="NYT37231.1"/>
    <property type="molecule type" value="Genomic_DNA"/>
</dbReference>
<organism evidence="10 11">
    <name type="scientific">Allopusillimonas soli</name>
    <dbReference type="NCBI Taxonomy" id="659016"/>
    <lineage>
        <taxon>Bacteria</taxon>
        <taxon>Pseudomonadati</taxon>
        <taxon>Pseudomonadota</taxon>
        <taxon>Betaproteobacteria</taxon>
        <taxon>Burkholderiales</taxon>
        <taxon>Alcaligenaceae</taxon>
        <taxon>Allopusillimonas</taxon>
    </lineage>
</organism>
<keyword evidence="7 8" id="KW-0472">Membrane</keyword>
<accession>A0A853FFE7</accession>
<feature type="transmembrane region" description="Helical" evidence="8">
    <location>
        <begin position="57"/>
        <end position="84"/>
    </location>
</feature>
<evidence type="ECO:0000313" key="11">
    <source>
        <dbReference type="Proteomes" id="UP000580517"/>
    </source>
</evidence>
<dbReference type="Pfam" id="PF00528">
    <property type="entry name" value="BPD_transp_1"/>
    <property type="match status" value="1"/>
</dbReference>
<keyword evidence="4" id="KW-0997">Cell inner membrane</keyword>
<keyword evidence="11" id="KW-1185">Reference proteome</keyword>
<dbReference type="RefSeq" id="WP_129969604.1">
    <property type="nucleotide sequence ID" value="NZ_JACCEW010000003.1"/>
</dbReference>
<dbReference type="GO" id="GO:0005886">
    <property type="term" value="C:plasma membrane"/>
    <property type="evidence" value="ECO:0007669"/>
    <property type="project" value="UniProtKB-SubCell"/>
</dbReference>
<dbReference type="SUPFAM" id="SSF161098">
    <property type="entry name" value="MetI-like"/>
    <property type="match status" value="1"/>
</dbReference>
<evidence type="ECO:0000256" key="2">
    <source>
        <dbReference type="ARBA" id="ARBA00022448"/>
    </source>
</evidence>
<evidence type="ECO:0000256" key="1">
    <source>
        <dbReference type="ARBA" id="ARBA00004429"/>
    </source>
</evidence>
<keyword evidence="3" id="KW-1003">Cell membrane</keyword>
<evidence type="ECO:0000313" key="10">
    <source>
        <dbReference type="EMBL" id="NYT37231.1"/>
    </source>
</evidence>
<feature type="transmembrane region" description="Helical" evidence="8">
    <location>
        <begin position="184"/>
        <end position="201"/>
    </location>
</feature>
<dbReference type="CDD" id="cd06261">
    <property type="entry name" value="TM_PBP2"/>
    <property type="match status" value="1"/>
</dbReference>
<dbReference type="InterPro" id="IPR035906">
    <property type="entry name" value="MetI-like_sf"/>
</dbReference>
<comment type="caution">
    <text evidence="10">The sequence shown here is derived from an EMBL/GenBank/DDBJ whole genome shotgun (WGS) entry which is preliminary data.</text>
</comment>
<comment type="similarity">
    <text evidence="8">Belongs to the binding-protein-dependent transport system permease family.</text>
</comment>
<protein>
    <submittedName>
        <fullName evidence="10">ABC transporter permease</fullName>
    </submittedName>
</protein>
<gene>
    <name evidence="10" type="ORF">H0A68_10145</name>
</gene>
<keyword evidence="6 8" id="KW-1133">Transmembrane helix</keyword>
<sequence>MFMRLLTRAVALACLLFLTLPLAVLIGASLTSTSYLRFPPEGVTLRWYTTVLTDQTYVHSFALSTILAASATAVALALAIPAALALARYDFPGKAAIASLLSAPMVLPYLVLGSALLQFTGYLGFAQTFAALLVGHVLIVTPFILKSLSGVLTRAHMELERASADLGATPWETFRLVTLPMMKPGLVSGTIFGFITSWINVELSMFNTTAVLNTIPVQLFNYVQYSVDPSIAAVSAITIFISILVIIVLDLVVGLDVFSDKQRSH</sequence>
<evidence type="ECO:0000256" key="5">
    <source>
        <dbReference type="ARBA" id="ARBA00022692"/>
    </source>
</evidence>
<keyword evidence="5 8" id="KW-0812">Transmembrane</keyword>
<reference evidence="10 11" key="1">
    <citation type="submission" date="2020-07" db="EMBL/GenBank/DDBJ databases">
        <title>Taxonomic revisions and descriptions of new bacterial species based on genomic comparisons in the high-G+C-content subgroup of the family Alcaligenaceae.</title>
        <authorList>
            <person name="Szabo A."/>
            <person name="Felfoldi T."/>
        </authorList>
    </citation>
    <scope>NUCLEOTIDE SEQUENCE [LARGE SCALE GENOMIC DNA]</scope>
    <source>
        <strain evidence="10 11">DSM 25264</strain>
    </source>
</reference>
<comment type="subcellular location">
    <subcellularLocation>
        <location evidence="1">Cell inner membrane</location>
        <topology evidence="1">Multi-pass membrane protein</topology>
    </subcellularLocation>
    <subcellularLocation>
        <location evidence="8">Cell membrane</location>
        <topology evidence="8">Multi-pass membrane protein</topology>
    </subcellularLocation>
</comment>
<dbReference type="OrthoDB" id="9178195at2"/>
<feature type="transmembrane region" description="Helical" evidence="8">
    <location>
        <begin position="125"/>
        <end position="145"/>
    </location>
</feature>
<evidence type="ECO:0000259" key="9">
    <source>
        <dbReference type="PROSITE" id="PS50928"/>
    </source>
</evidence>
<feature type="transmembrane region" description="Helical" evidence="8">
    <location>
        <begin position="96"/>
        <end position="119"/>
    </location>
</feature>
<keyword evidence="2 8" id="KW-0813">Transport</keyword>
<dbReference type="PANTHER" id="PTHR43357">
    <property type="entry name" value="INNER MEMBRANE ABC TRANSPORTER PERMEASE PROTEIN YDCV"/>
    <property type="match status" value="1"/>
</dbReference>
<evidence type="ECO:0000256" key="8">
    <source>
        <dbReference type="RuleBase" id="RU363032"/>
    </source>
</evidence>
<dbReference type="PANTHER" id="PTHR43357:SF4">
    <property type="entry name" value="INNER MEMBRANE ABC TRANSPORTER PERMEASE PROTEIN YDCV"/>
    <property type="match status" value="1"/>
</dbReference>
<dbReference type="AlphaFoldDB" id="A0A853FFE7"/>
<proteinExistence type="inferred from homology"/>
<dbReference type="Proteomes" id="UP000580517">
    <property type="component" value="Unassembled WGS sequence"/>
</dbReference>